<protein>
    <submittedName>
        <fullName evidence="1">Predicted protein</fullName>
    </submittedName>
</protein>
<sequence>MYRCSDKGSLCTLHEVCSHARCRIPTLIYTHSHSRETKTGDELWDDISPICITVHGVHGYCTWHAVRHRDHCSRAAPGASRCRP</sequence>
<dbReference type="EMBL" id="FP929139">
    <property type="protein sequence ID" value="CBY01791.1"/>
    <property type="molecule type" value="Genomic_DNA"/>
</dbReference>
<gene>
    <name evidence="1" type="ORF">LEMA_uP005780.1</name>
</gene>
<organism evidence="1 2">
    <name type="scientific">Leptosphaeria maculans (strain JN3 / isolate v23.1.3 / race Av1-4-5-6-7-8)</name>
    <name type="common">Blackleg fungus</name>
    <name type="synonym">Phoma lingam</name>
    <dbReference type="NCBI Taxonomy" id="985895"/>
    <lineage>
        <taxon>Eukaryota</taxon>
        <taxon>Fungi</taxon>
        <taxon>Dikarya</taxon>
        <taxon>Ascomycota</taxon>
        <taxon>Pezizomycotina</taxon>
        <taxon>Dothideomycetes</taxon>
        <taxon>Pleosporomycetidae</taxon>
        <taxon>Pleosporales</taxon>
        <taxon>Pleosporineae</taxon>
        <taxon>Leptosphaeriaceae</taxon>
        <taxon>Plenodomus</taxon>
        <taxon>Plenodomus lingam/Leptosphaeria maculans species complex</taxon>
    </lineage>
</organism>
<dbReference type="Proteomes" id="UP000002668">
    <property type="component" value="Genome"/>
</dbReference>
<dbReference type="VEuPathDB" id="FungiDB:LEMA_uP005780.1"/>
<evidence type="ECO:0000313" key="2">
    <source>
        <dbReference type="Proteomes" id="UP000002668"/>
    </source>
</evidence>
<keyword evidence="2" id="KW-1185">Reference proteome</keyword>
<reference evidence="2" key="1">
    <citation type="journal article" date="2011" name="Nat. Commun.">
        <title>Effector diversification within compartments of the Leptosphaeria maculans genome affected by Repeat-Induced Point mutations.</title>
        <authorList>
            <person name="Rouxel T."/>
            <person name="Grandaubert J."/>
            <person name="Hane J.K."/>
            <person name="Hoede C."/>
            <person name="van de Wouw A.P."/>
            <person name="Couloux A."/>
            <person name="Dominguez V."/>
            <person name="Anthouard V."/>
            <person name="Bally P."/>
            <person name="Bourras S."/>
            <person name="Cozijnsen A.J."/>
            <person name="Ciuffetti L.M."/>
            <person name="Degrave A."/>
            <person name="Dilmaghani A."/>
            <person name="Duret L."/>
            <person name="Fudal I."/>
            <person name="Goodwin S.B."/>
            <person name="Gout L."/>
            <person name="Glaser N."/>
            <person name="Linglin J."/>
            <person name="Kema G.H.J."/>
            <person name="Lapalu N."/>
            <person name="Lawrence C.B."/>
            <person name="May K."/>
            <person name="Meyer M."/>
            <person name="Ollivier B."/>
            <person name="Poulain J."/>
            <person name="Schoch C.L."/>
            <person name="Simon A."/>
            <person name="Spatafora J.W."/>
            <person name="Stachowiak A."/>
            <person name="Turgeon B.G."/>
            <person name="Tyler B.M."/>
            <person name="Vincent D."/>
            <person name="Weissenbach J."/>
            <person name="Amselem J."/>
            <person name="Quesneville H."/>
            <person name="Oliver R.P."/>
            <person name="Wincker P."/>
            <person name="Balesdent M.-H."/>
            <person name="Howlett B.J."/>
        </authorList>
    </citation>
    <scope>NUCLEOTIDE SEQUENCE [LARGE SCALE GENOMIC DNA]</scope>
    <source>
        <strain evidence="2">JN3 / isolate v23.1.3 / race Av1-4-5-6-7-8</strain>
    </source>
</reference>
<name>E5AF02_LEPMJ</name>
<evidence type="ECO:0000313" key="1">
    <source>
        <dbReference type="EMBL" id="CBY01791.1"/>
    </source>
</evidence>
<dbReference type="HOGENOM" id="CLU_2527898_0_0_1"/>
<proteinExistence type="predicted"/>
<dbReference type="AlphaFoldDB" id="E5AF02"/>
<accession>E5AF02</accession>
<dbReference type="InParanoid" id="E5AF02"/>